<dbReference type="InterPro" id="IPR039426">
    <property type="entry name" value="TonB-dep_rcpt-like"/>
</dbReference>
<dbReference type="InterPro" id="IPR012910">
    <property type="entry name" value="Plug_dom"/>
</dbReference>
<gene>
    <name evidence="9" type="ORF">BZG02_07830</name>
</gene>
<dbReference type="Proteomes" id="UP000233535">
    <property type="component" value="Unassembled WGS sequence"/>
</dbReference>
<keyword evidence="10" id="KW-1185">Reference proteome</keyword>
<evidence type="ECO:0000256" key="5">
    <source>
        <dbReference type="ARBA" id="ARBA00023136"/>
    </source>
</evidence>
<accession>A0A2N3I0T7</accession>
<evidence type="ECO:0000313" key="9">
    <source>
        <dbReference type="EMBL" id="PKQ63911.1"/>
    </source>
</evidence>
<evidence type="ECO:0000256" key="3">
    <source>
        <dbReference type="ARBA" id="ARBA00022452"/>
    </source>
</evidence>
<dbReference type="Pfam" id="PF07715">
    <property type="entry name" value="Plug"/>
    <property type="match status" value="1"/>
</dbReference>
<keyword evidence="6 7" id="KW-0998">Cell outer membrane</keyword>
<comment type="caution">
    <text evidence="9">The sequence shown here is derived from an EMBL/GenBank/DDBJ whole genome shotgun (WGS) entry which is preliminary data.</text>
</comment>
<protein>
    <recommendedName>
        <fullName evidence="8">Secretin/TonB short N-terminal domain-containing protein</fullName>
    </recommendedName>
</protein>
<comment type="subcellular location">
    <subcellularLocation>
        <location evidence="1 7">Cell outer membrane</location>
        <topology evidence="1 7">Multi-pass membrane protein</topology>
    </subcellularLocation>
</comment>
<proteinExistence type="inferred from homology"/>
<dbReference type="Pfam" id="PF07660">
    <property type="entry name" value="STN"/>
    <property type="match status" value="1"/>
</dbReference>
<dbReference type="InterPro" id="IPR036942">
    <property type="entry name" value="Beta-barrel_TonB_sf"/>
</dbReference>
<dbReference type="InterPro" id="IPR008969">
    <property type="entry name" value="CarboxyPept-like_regulatory"/>
</dbReference>
<evidence type="ECO:0000256" key="2">
    <source>
        <dbReference type="ARBA" id="ARBA00022448"/>
    </source>
</evidence>
<dbReference type="InterPro" id="IPR037066">
    <property type="entry name" value="Plug_dom_sf"/>
</dbReference>
<evidence type="ECO:0000256" key="7">
    <source>
        <dbReference type="PROSITE-ProRule" id="PRU01360"/>
    </source>
</evidence>
<sequence>MEKKPNWFCVFMRNRRKTFRIMKLTLMFLIIGILQVSANVYSQNGKLSIQVEKMELTDLFWELQENSDVVFIYKSKDLIGFDKVSITRNNASIQEILEEVLEGKDLEYSIDEDVVIIKKKRVEEENSAPIEGQQKKSIKGKVTDKNGTPLPGVSVYLKGTYNGVATNIDGEFSINGGAGDILVISSVGMETKEITIENQLDLKIVLMEQTSELDDVVVTGYFNKGKAGFAGTVTNFSQEDLVKVSTGNVLTTISALDPSFRIHESNLLGSDPNSVPDFTIRGRGSFLNSSTQPVFIVDGFQSTAEYVMDMDPNRIASINILKDASATILYGSRAANGVVVIETTKPEAGKLRVTYDFRPTFEFADLRDYNLMNATEKLEFEKMAGLYDSEYPQNQLYYDKQYNDKLKRVREGVDTYWLSKPLRNAVSQAHSLYVEGGSEDVRYAIDAKYTNQQGVMKGSGNEQIDFGFKLIYRIANKITIKNYAQFVYKDRENSPYGSFSNYTRLNPYERTRDENGDLMPILEGGALNPLYDASLPSRNTSNYHTFYERLNLDWNISEAFRFVAQANVMFQDNESEIYTSPFSSIYNGISEPEKKGSMTVSDGKVSEFSSNINLQYNKEIDNHTLFFVVGGEIMFDESDNRGFTVQGFPSDQYIDVAFAMQYPEGNKPISSSSISRSMGTFLNANYIYDNRFFIDGSLRYDGSSKFGADNKFALFWAAGAGWNLHNESFFTSDVINNLKLRYNYGVTGNQEFSAHQALTMYQYQTDRFYSNAAPAVLMAYGNPDLSWQDVKTHSLGLDFGFKENRIQGSINYYKKNTTGMLTDVTVAPSLGFPNGQYKANLGEIENKGYELNLNLIPYRNREKEMEVGLGIQIAKNENKVLKISEALKTINDENNENKFVPGSVYKEGRSISALMAVRSLGINPTTGEELYLKADGKTVTTVWDANDKVYIGDTEPEVFGNINTNFAYKRWNLNMVFDYSLGAKVYNSTVVDKVENLSPYDNGDKRALYDRWKEVGDLSMYKGISDAGTTYITDRFVQTENYLRLRSMTLMYKISNSEKLKKYNIQSLRLSFYANNLFRVSNIEVERGLSYPFARSFGFGVNVMF</sequence>
<dbReference type="InterPro" id="IPR011662">
    <property type="entry name" value="Secretin/TonB_short_N"/>
</dbReference>
<evidence type="ECO:0000256" key="4">
    <source>
        <dbReference type="ARBA" id="ARBA00022692"/>
    </source>
</evidence>
<dbReference type="OrthoDB" id="668629at2"/>
<name>A0A2N3I0T7_9BACT</name>
<dbReference type="SUPFAM" id="SSF56935">
    <property type="entry name" value="Porins"/>
    <property type="match status" value="1"/>
</dbReference>
<keyword evidence="2 7" id="KW-0813">Transport</keyword>
<reference evidence="9 10" key="1">
    <citation type="journal article" date="2017" name="Front. Microbiol.">
        <title>Labilibaculum manganireducens gen. nov., sp. nov. and Labilibaculum filiforme sp. nov., Novel Bacteroidetes Isolated from Subsurface Sediments of the Baltic Sea.</title>
        <authorList>
            <person name="Vandieken V."/>
            <person name="Marshall I.P."/>
            <person name="Niemann H."/>
            <person name="Engelen B."/>
            <person name="Cypionka H."/>
        </authorList>
    </citation>
    <scope>NUCLEOTIDE SEQUENCE [LARGE SCALE GENOMIC DNA]</scope>
    <source>
        <strain evidence="9 10">59.16B</strain>
    </source>
</reference>
<dbReference type="EMBL" id="MVDD01000004">
    <property type="protein sequence ID" value="PKQ63911.1"/>
    <property type="molecule type" value="Genomic_DNA"/>
</dbReference>
<comment type="similarity">
    <text evidence="7">Belongs to the TonB-dependent receptor family.</text>
</comment>
<feature type="domain" description="Secretin/TonB short N-terminal" evidence="8">
    <location>
        <begin position="69"/>
        <end position="120"/>
    </location>
</feature>
<dbReference type="AlphaFoldDB" id="A0A2N3I0T7"/>
<dbReference type="NCBIfam" id="TIGR04057">
    <property type="entry name" value="SusC_RagA_signa"/>
    <property type="match status" value="1"/>
</dbReference>
<keyword evidence="5 7" id="KW-0472">Membrane</keyword>
<evidence type="ECO:0000256" key="1">
    <source>
        <dbReference type="ARBA" id="ARBA00004571"/>
    </source>
</evidence>
<dbReference type="Gene3D" id="2.40.170.20">
    <property type="entry name" value="TonB-dependent receptor, beta-barrel domain"/>
    <property type="match status" value="1"/>
</dbReference>
<dbReference type="PROSITE" id="PS52016">
    <property type="entry name" value="TONB_DEPENDENT_REC_3"/>
    <property type="match status" value="1"/>
</dbReference>
<dbReference type="InterPro" id="IPR023996">
    <property type="entry name" value="TonB-dep_OMP_SusC/RagA"/>
</dbReference>
<evidence type="ECO:0000313" key="10">
    <source>
        <dbReference type="Proteomes" id="UP000233535"/>
    </source>
</evidence>
<dbReference type="InterPro" id="IPR023997">
    <property type="entry name" value="TonB-dep_OMP_SusC/RagA_CS"/>
</dbReference>
<keyword evidence="3 7" id="KW-1134">Transmembrane beta strand</keyword>
<dbReference type="GO" id="GO:0009279">
    <property type="term" value="C:cell outer membrane"/>
    <property type="evidence" value="ECO:0007669"/>
    <property type="project" value="UniProtKB-SubCell"/>
</dbReference>
<dbReference type="NCBIfam" id="TIGR04056">
    <property type="entry name" value="OMP_RagA_SusC"/>
    <property type="match status" value="1"/>
</dbReference>
<evidence type="ECO:0000256" key="6">
    <source>
        <dbReference type="ARBA" id="ARBA00023237"/>
    </source>
</evidence>
<dbReference type="Gene3D" id="2.60.40.1120">
    <property type="entry name" value="Carboxypeptidase-like, regulatory domain"/>
    <property type="match status" value="1"/>
</dbReference>
<organism evidence="9 10">
    <name type="scientific">Labilibaculum filiforme</name>
    <dbReference type="NCBI Taxonomy" id="1940526"/>
    <lineage>
        <taxon>Bacteria</taxon>
        <taxon>Pseudomonadati</taxon>
        <taxon>Bacteroidota</taxon>
        <taxon>Bacteroidia</taxon>
        <taxon>Marinilabiliales</taxon>
        <taxon>Marinifilaceae</taxon>
        <taxon>Labilibaculum</taxon>
    </lineage>
</organism>
<keyword evidence="4 7" id="KW-0812">Transmembrane</keyword>
<dbReference type="Gene3D" id="2.170.130.10">
    <property type="entry name" value="TonB-dependent receptor, plug domain"/>
    <property type="match status" value="1"/>
</dbReference>
<dbReference type="SMART" id="SM00965">
    <property type="entry name" value="STN"/>
    <property type="match status" value="1"/>
</dbReference>
<dbReference type="Pfam" id="PF13715">
    <property type="entry name" value="CarbopepD_reg_2"/>
    <property type="match status" value="1"/>
</dbReference>
<dbReference type="SUPFAM" id="SSF49464">
    <property type="entry name" value="Carboxypeptidase regulatory domain-like"/>
    <property type="match status" value="1"/>
</dbReference>
<evidence type="ECO:0000259" key="8">
    <source>
        <dbReference type="SMART" id="SM00965"/>
    </source>
</evidence>